<dbReference type="GO" id="GO:0045454">
    <property type="term" value="P:cell redox homeostasis"/>
    <property type="evidence" value="ECO:0007669"/>
    <property type="project" value="TreeGrafter"/>
</dbReference>
<name>A0A2W1NT49_9FLAO</name>
<evidence type="ECO:0000256" key="1">
    <source>
        <dbReference type="ARBA" id="ARBA00003330"/>
    </source>
</evidence>
<keyword evidence="7" id="KW-0676">Redox-active center</keyword>
<dbReference type="InterPro" id="IPR013766">
    <property type="entry name" value="Thioredoxin_domain"/>
</dbReference>
<dbReference type="Pfam" id="PF00578">
    <property type="entry name" value="AhpC-TSA"/>
    <property type="match status" value="1"/>
</dbReference>
<dbReference type="PANTHER" id="PTHR42801">
    <property type="entry name" value="THIOREDOXIN-DEPENDENT PEROXIDE REDUCTASE"/>
    <property type="match status" value="1"/>
</dbReference>
<dbReference type="CDD" id="cd02970">
    <property type="entry name" value="PRX_like2"/>
    <property type="match status" value="1"/>
</dbReference>
<protein>
    <recommendedName>
        <fullName evidence="2">thioredoxin-dependent peroxiredoxin</fullName>
        <ecNumber evidence="2">1.11.1.24</ecNumber>
    </recommendedName>
    <alternativeName>
        <fullName evidence="8">Thioredoxin peroxidase</fullName>
    </alternativeName>
    <alternativeName>
        <fullName evidence="10">Thioredoxin-dependent peroxiredoxin Bcp</fullName>
    </alternativeName>
</protein>
<dbReference type="PANTHER" id="PTHR42801:SF4">
    <property type="entry name" value="AHPC_TSA FAMILY PROTEIN"/>
    <property type="match status" value="1"/>
</dbReference>
<dbReference type="SUPFAM" id="SSF52833">
    <property type="entry name" value="Thioredoxin-like"/>
    <property type="match status" value="1"/>
</dbReference>
<evidence type="ECO:0000256" key="6">
    <source>
        <dbReference type="ARBA" id="ARBA00023157"/>
    </source>
</evidence>
<keyword evidence="4" id="KW-0049">Antioxidant</keyword>
<dbReference type="GO" id="GO:0005737">
    <property type="term" value="C:cytoplasm"/>
    <property type="evidence" value="ECO:0007669"/>
    <property type="project" value="TreeGrafter"/>
</dbReference>
<dbReference type="InterPro" id="IPR050924">
    <property type="entry name" value="Peroxiredoxin_BCP/PrxQ"/>
</dbReference>
<dbReference type="OrthoDB" id="9809746at2"/>
<proteinExistence type="inferred from homology"/>
<accession>A0A2W1NT49</accession>
<evidence type="ECO:0000256" key="7">
    <source>
        <dbReference type="ARBA" id="ARBA00023284"/>
    </source>
</evidence>
<comment type="similarity">
    <text evidence="9">Belongs to the peroxiredoxin family. BCP/PrxQ subfamily.</text>
</comment>
<dbReference type="EC" id="1.11.1.24" evidence="2"/>
<evidence type="ECO:0000256" key="11">
    <source>
        <dbReference type="ARBA" id="ARBA00049091"/>
    </source>
</evidence>
<comment type="function">
    <text evidence="1">Thiol-specific peroxidase that catalyzes the reduction of hydrogen peroxide and organic hydroperoxides to water and alcohols, respectively. Plays a role in cell protection against oxidative stress by detoxifying peroxides and as sensor of hydrogen peroxide-mediated signaling events.</text>
</comment>
<evidence type="ECO:0000256" key="4">
    <source>
        <dbReference type="ARBA" id="ARBA00022862"/>
    </source>
</evidence>
<comment type="caution">
    <text evidence="13">The sequence shown here is derived from an EMBL/GenBank/DDBJ whole genome shotgun (WGS) entry which is preliminary data.</text>
</comment>
<keyword evidence="3" id="KW-0575">Peroxidase</keyword>
<dbReference type="InterPro" id="IPR000866">
    <property type="entry name" value="AhpC/TSA"/>
</dbReference>
<dbReference type="InterPro" id="IPR036249">
    <property type="entry name" value="Thioredoxin-like_sf"/>
</dbReference>
<dbReference type="RefSeq" id="WP_111062019.1">
    <property type="nucleotide sequence ID" value="NZ_JBHUCU010000002.1"/>
</dbReference>
<comment type="catalytic activity">
    <reaction evidence="11">
        <text>a hydroperoxide + [thioredoxin]-dithiol = an alcohol + [thioredoxin]-disulfide + H2O</text>
        <dbReference type="Rhea" id="RHEA:62620"/>
        <dbReference type="Rhea" id="RHEA-COMP:10698"/>
        <dbReference type="Rhea" id="RHEA-COMP:10700"/>
        <dbReference type="ChEBI" id="CHEBI:15377"/>
        <dbReference type="ChEBI" id="CHEBI:29950"/>
        <dbReference type="ChEBI" id="CHEBI:30879"/>
        <dbReference type="ChEBI" id="CHEBI:35924"/>
        <dbReference type="ChEBI" id="CHEBI:50058"/>
        <dbReference type="EC" id="1.11.1.24"/>
    </reaction>
</comment>
<feature type="domain" description="Thioredoxin" evidence="12">
    <location>
        <begin position="4"/>
        <end position="175"/>
    </location>
</feature>
<evidence type="ECO:0000256" key="10">
    <source>
        <dbReference type="ARBA" id="ARBA00042639"/>
    </source>
</evidence>
<evidence type="ECO:0000256" key="3">
    <source>
        <dbReference type="ARBA" id="ARBA00022559"/>
    </source>
</evidence>
<evidence type="ECO:0000256" key="9">
    <source>
        <dbReference type="ARBA" id="ARBA00038489"/>
    </source>
</evidence>
<reference evidence="13 14" key="1">
    <citation type="submission" date="2018-06" db="EMBL/GenBank/DDBJ databases">
        <title>The draft genome sequence of Crocinitomix sp. SM1701.</title>
        <authorList>
            <person name="Zhang X."/>
        </authorList>
    </citation>
    <scope>NUCLEOTIDE SEQUENCE [LARGE SCALE GENOMIC DNA]</scope>
    <source>
        <strain evidence="13 14">SM1701</strain>
    </source>
</reference>
<dbReference type="GO" id="GO:0008379">
    <property type="term" value="F:thioredoxin peroxidase activity"/>
    <property type="evidence" value="ECO:0007669"/>
    <property type="project" value="TreeGrafter"/>
</dbReference>
<keyword evidence="5" id="KW-0560">Oxidoreductase</keyword>
<dbReference type="Gene3D" id="3.40.30.10">
    <property type="entry name" value="Glutaredoxin"/>
    <property type="match status" value="1"/>
</dbReference>
<gene>
    <name evidence="13" type="ORF">DNU06_04415</name>
</gene>
<evidence type="ECO:0000256" key="8">
    <source>
        <dbReference type="ARBA" id="ARBA00032824"/>
    </source>
</evidence>
<dbReference type="Proteomes" id="UP000249248">
    <property type="component" value="Unassembled WGS sequence"/>
</dbReference>
<sequence length="175" mass="19678">MKQLATNDKAIQFIGKDIHGRKIDLNDYDGQKVLLTFFRVATCPFCNMAVQELIKGHEALAKKGIKVIALFASTAEEINKYAGKQNPHFPIIADPSFKIYKQYGITTSYGGMIKTMINPVNVFKAMTSGFFNLKSMKDKPIIPADFLIDENQKIIKAHYGKDFGDHIPVSELLNY</sequence>
<keyword evidence="6" id="KW-1015">Disulfide bond</keyword>
<evidence type="ECO:0000256" key="5">
    <source>
        <dbReference type="ARBA" id="ARBA00023002"/>
    </source>
</evidence>
<evidence type="ECO:0000313" key="13">
    <source>
        <dbReference type="EMBL" id="PZE17868.1"/>
    </source>
</evidence>
<dbReference type="GO" id="GO:0034599">
    <property type="term" value="P:cellular response to oxidative stress"/>
    <property type="evidence" value="ECO:0007669"/>
    <property type="project" value="TreeGrafter"/>
</dbReference>
<organism evidence="13 14">
    <name type="scientific">Putridiphycobacter roseus</name>
    <dbReference type="NCBI Taxonomy" id="2219161"/>
    <lineage>
        <taxon>Bacteria</taxon>
        <taxon>Pseudomonadati</taxon>
        <taxon>Bacteroidota</taxon>
        <taxon>Flavobacteriia</taxon>
        <taxon>Flavobacteriales</taxon>
        <taxon>Crocinitomicaceae</taxon>
        <taxon>Putridiphycobacter</taxon>
    </lineage>
</organism>
<evidence type="ECO:0000256" key="2">
    <source>
        <dbReference type="ARBA" id="ARBA00013017"/>
    </source>
</evidence>
<dbReference type="EMBL" id="QKSB01000002">
    <property type="protein sequence ID" value="PZE17868.1"/>
    <property type="molecule type" value="Genomic_DNA"/>
</dbReference>
<evidence type="ECO:0000259" key="12">
    <source>
        <dbReference type="PROSITE" id="PS51352"/>
    </source>
</evidence>
<dbReference type="AlphaFoldDB" id="A0A2W1NT49"/>
<evidence type="ECO:0000313" key="14">
    <source>
        <dbReference type="Proteomes" id="UP000249248"/>
    </source>
</evidence>
<dbReference type="PROSITE" id="PS51352">
    <property type="entry name" value="THIOREDOXIN_2"/>
    <property type="match status" value="1"/>
</dbReference>
<keyword evidence="14" id="KW-1185">Reference proteome</keyword>